<comment type="caution">
    <text evidence="8">The sequence shown here is derived from an EMBL/GenBank/DDBJ whole genome shotgun (WGS) entry which is preliminary data.</text>
</comment>
<accession>A0A919MBS3</accession>
<name>A0A919MBS3_9ACTN</name>
<feature type="domain" description="Major facilitator superfamily (MFS) profile" evidence="7">
    <location>
        <begin position="49"/>
        <end position="421"/>
    </location>
</feature>
<sequence length="423" mass="42539">MWISIDLHKVCGHWHSTRSDAFCRLSLREMAASKIEFEHNASTSVNVVRPLRAATGALTTTIAVSVPVFLVGGLAVQLGDDLNFSPAGLGLAVSAYFGVSALASIPAGALVERYGAVRISRLGIGLAAASMLGIALFASALWSLIAILALGAGANAMGQLASNTSLSRHVPPGRQGLSFGVKQAAIPVSTLLAGAAVPTVALTLGWRWAFALVAFLALMAVFLVPGSRDSPTVPDKSEKRATGALVVVGLAATLAAASANALGTFLVDSAVARGISPGSAGLALTLGSAVCVTARILGGWQADRRPGRQVGVISGLLACGAAGLLLLAVPGQVALVAGVVLGFGFGWAWPGLMNFAVVRLHPQAPAAATSITQTGVYAGGCIGPLGLGTLATVVGYPAMWLTAAGAMVGAAALMLVGSRLLKR</sequence>
<dbReference type="InterPro" id="IPR036259">
    <property type="entry name" value="MFS_trans_sf"/>
</dbReference>
<feature type="transmembrane region" description="Helical" evidence="6">
    <location>
        <begin position="56"/>
        <end position="76"/>
    </location>
</feature>
<feature type="transmembrane region" description="Helical" evidence="6">
    <location>
        <begin position="376"/>
        <end position="394"/>
    </location>
</feature>
<dbReference type="PROSITE" id="PS50850">
    <property type="entry name" value="MFS"/>
    <property type="match status" value="1"/>
</dbReference>
<dbReference type="EMBL" id="BOMM01000051">
    <property type="protein sequence ID" value="GIE13966.1"/>
    <property type="molecule type" value="Genomic_DNA"/>
</dbReference>
<reference evidence="8" key="1">
    <citation type="submission" date="2021-01" db="EMBL/GenBank/DDBJ databases">
        <title>Whole genome shotgun sequence of Actinoplanes ferrugineus NBRC 15555.</title>
        <authorList>
            <person name="Komaki H."/>
            <person name="Tamura T."/>
        </authorList>
    </citation>
    <scope>NUCLEOTIDE SEQUENCE</scope>
    <source>
        <strain evidence="8">NBRC 15555</strain>
    </source>
</reference>
<dbReference type="SUPFAM" id="SSF103473">
    <property type="entry name" value="MFS general substrate transporter"/>
    <property type="match status" value="1"/>
</dbReference>
<dbReference type="Pfam" id="PF07690">
    <property type="entry name" value="MFS_1"/>
    <property type="match status" value="2"/>
</dbReference>
<feature type="transmembrane region" description="Helical" evidence="6">
    <location>
        <begin position="123"/>
        <end position="150"/>
    </location>
</feature>
<gene>
    <name evidence="8" type="ORF">Afe05nite_58060</name>
</gene>
<evidence type="ECO:0000256" key="1">
    <source>
        <dbReference type="ARBA" id="ARBA00004651"/>
    </source>
</evidence>
<keyword evidence="9" id="KW-1185">Reference proteome</keyword>
<dbReference type="Proteomes" id="UP000598174">
    <property type="component" value="Unassembled WGS sequence"/>
</dbReference>
<feature type="transmembrane region" description="Helical" evidence="6">
    <location>
        <begin position="310"/>
        <end position="329"/>
    </location>
</feature>
<protein>
    <recommendedName>
        <fullName evidence="7">Major facilitator superfamily (MFS) profile domain-containing protein</fullName>
    </recommendedName>
</protein>
<feature type="transmembrane region" description="Helical" evidence="6">
    <location>
        <begin position="400"/>
        <end position="421"/>
    </location>
</feature>
<keyword evidence="5 6" id="KW-0472">Membrane</keyword>
<keyword evidence="3 6" id="KW-0812">Transmembrane</keyword>
<dbReference type="AlphaFoldDB" id="A0A919MBS3"/>
<dbReference type="InterPro" id="IPR011701">
    <property type="entry name" value="MFS"/>
</dbReference>
<dbReference type="GO" id="GO:0022857">
    <property type="term" value="F:transmembrane transporter activity"/>
    <property type="evidence" value="ECO:0007669"/>
    <property type="project" value="InterPro"/>
</dbReference>
<keyword evidence="2" id="KW-1003">Cell membrane</keyword>
<proteinExistence type="predicted"/>
<dbReference type="PANTHER" id="PTHR43124">
    <property type="entry name" value="PURINE EFFLUX PUMP PBUE"/>
    <property type="match status" value="1"/>
</dbReference>
<evidence type="ECO:0000259" key="7">
    <source>
        <dbReference type="PROSITE" id="PS50850"/>
    </source>
</evidence>
<evidence type="ECO:0000256" key="4">
    <source>
        <dbReference type="ARBA" id="ARBA00022989"/>
    </source>
</evidence>
<feature type="transmembrane region" description="Helical" evidence="6">
    <location>
        <begin position="206"/>
        <end position="224"/>
    </location>
</feature>
<evidence type="ECO:0000313" key="8">
    <source>
        <dbReference type="EMBL" id="GIE13966.1"/>
    </source>
</evidence>
<evidence type="ECO:0000256" key="5">
    <source>
        <dbReference type="ARBA" id="ARBA00023136"/>
    </source>
</evidence>
<evidence type="ECO:0000256" key="3">
    <source>
        <dbReference type="ARBA" id="ARBA00022692"/>
    </source>
</evidence>
<evidence type="ECO:0000256" key="6">
    <source>
        <dbReference type="SAM" id="Phobius"/>
    </source>
</evidence>
<feature type="transmembrane region" description="Helical" evidence="6">
    <location>
        <begin position="88"/>
        <end position="111"/>
    </location>
</feature>
<feature type="transmembrane region" description="Helical" evidence="6">
    <location>
        <begin position="279"/>
        <end position="298"/>
    </location>
</feature>
<dbReference type="PANTHER" id="PTHR43124:SF3">
    <property type="entry name" value="CHLORAMPHENICOL EFFLUX PUMP RV0191"/>
    <property type="match status" value="1"/>
</dbReference>
<keyword evidence="4 6" id="KW-1133">Transmembrane helix</keyword>
<comment type="subcellular location">
    <subcellularLocation>
        <location evidence="1">Cell membrane</location>
        <topology evidence="1">Multi-pass membrane protein</topology>
    </subcellularLocation>
</comment>
<organism evidence="8 9">
    <name type="scientific">Paractinoplanes ferrugineus</name>
    <dbReference type="NCBI Taxonomy" id="113564"/>
    <lineage>
        <taxon>Bacteria</taxon>
        <taxon>Bacillati</taxon>
        <taxon>Actinomycetota</taxon>
        <taxon>Actinomycetes</taxon>
        <taxon>Micromonosporales</taxon>
        <taxon>Micromonosporaceae</taxon>
        <taxon>Paractinoplanes</taxon>
    </lineage>
</organism>
<dbReference type="GO" id="GO:0005886">
    <property type="term" value="C:plasma membrane"/>
    <property type="evidence" value="ECO:0007669"/>
    <property type="project" value="UniProtKB-SubCell"/>
</dbReference>
<evidence type="ECO:0000256" key="2">
    <source>
        <dbReference type="ARBA" id="ARBA00022475"/>
    </source>
</evidence>
<dbReference type="InterPro" id="IPR050189">
    <property type="entry name" value="MFS_Efflux_Transporters"/>
</dbReference>
<evidence type="ECO:0000313" key="9">
    <source>
        <dbReference type="Proteomes" id="UP000598174"/>
    </source>
</evidence>
<dbReference type="InterPro" id="IPR020846">
    <property type="entry name" value="MFS_dom"/>
</dbReference>
<dbReference type="Gene3D" id="1.20.1250.20">
    <property type="entry name" value="MFS general substrate transporter like domains"/>
    <property type="match status" value="2"/>
</dbReference>
<feature type="transmembrane region" description="Helical" evidence="6">
    <location>
        <begin position="244"/>
        <end position="267"/>
    </location>
</feature>
<feature type="transmembrane region" description="Helical" evidence="6">
    <location>
        <begin position="335"/>
        <end position="355"/>
    </location>
</feature>